<feature type="domain" description="Fe2OG dioxygenase" evidence="14">
    <location>
        <begin position="138"/>
        <end position="263"/>
    </location>
</feature>
<evidence type="ECO:0000256" key="10">
    <source>
        <dbReference type="ARBA" id="ARBA00047444"/>
    </source>
</evidence>
<dbReference type="FunFam" id="2.60.120.620:FF:000014">
    <property type="entry name" value="Prolyl 3,4-dihydroxylase TPA1"/>
    <property type="match status" value="1"/>
</dbReference>
<evidence type="ECO:0000256" key="2">
    <source>
        <dbReference type="ARBA" id="ARBA00004123"/>
    </source>
</evidence>
<keyword evidence="6" id="KW-0223">Dioxygenase</keyword>
<evidence type="ECO:0000256" key="9">
    <source>
        <dbReference type="ARBA" id="ARBA00023242"/>
    </source>
</evidence>
<keyword evidence="8" id="KW-0408">Iron</keyword>
<feature type="compositionally biased region" description="Acidic residues" evidence="13">
    <location>
        <begin position="637"/>
        <end position="649"/>
    </location>
</feature>
<evidence type="ECO:0000256" key="3">
    <source>
        <dbReference type="ARBA" id="ARBA00007443"/>
    </source>
</evidence>
<dbReference type="PROSITE" id="PS51471">
    <property type="entry name" value="FE2OG_OXY"/>
    <property type="match status" value="1"/>
</dbReference>
<evidence type="ECO:0000256" key="8">
    <source>
        <dbReference type="ARBA" id="ARBA00023004"/>
    </source>
</evidence>
<dbReference type="GO" id="GO:0005634">
    <property type="term" value="C:nucleus"/>
    <property type="evidence" value="ECO:0007669"/>
    <property type="project" value="UniProtKB-SubCell"/>
</dbReference>
<dbReference type="InterPro" id="IPR006620">
    <property type="entry name" value="Pro_4_hyd_alph"/>
</dbReference>
<dbReference type="InterPro" id="IPR051842">
    <property type="entry name" value="uS12_prolyl_hydroxylase"/>
</dbReference>
<comment type="cofactor">
    <cofactor evidence="1">
        <name>L-ascorbate</name>
        <dbReference type="ChEBI" id="CHEBI:38290"/>
    </cofactor>
</comment>
<evidence type="ECO:0000256" key="13">
    <source>
        <dbReference type="SAM" id="MobiDB-lite"/>
    </source>
</evidence>
<dbReference type="GO" id="GO:0031543">
    <property type="term" value="F:peptidyl-proline dioxygenase activity"/>
    <property type="evidence" value="ECO:0007669"/>
    <property type="project" value="UniProtKB-ARBA"/>
</dbReference>
<accession>A0AAD9ZAF3</accession>
<comment type="catalytic activity">
    <reaction evidence="10">
        <text>[ribosomal protein uS12]-L-proline + 2-oxoglutarate + O2 = [ribosomal protein uS12]-(3S)-3-hydroxy-L-proline + succinate + CO2</text>
        <dbReference type="Rhea" id="RHEA:54156"/>
        <dbReference type="Rhea" id="RHEA-COMP:13816"/>
        <dbReference type="Rhea" id="RHEA-COMP:13818"/>
        <dbReference type="ChEBI" id="CHEBI:15379"/>
        <dbReference type="ChEBI" id="CHEBI:16526"/>
        <dbReference type="ChEBI" id="CHEBI:16810"/>
        <dbReference type="ChEBI" id="CHEBI:30031"/>
        <dbReference type="ChEBI" id="CHEBI:50342"/>
        <dbReference type="ChEBI" id="CHEBI:85428"/>
    </reaction>
</comment>
<dbReference type="InterPro" id="IPR005123">
    <property type="entry name" value="Oxoglu/Fe-dep_dioxygenase_dom"/>
</dbReference>
<comment type="catalytic activity">
    <reaction evidence="11">
        <text>[ribosomal protein uS12]-(3S)-3-hydroxy-L-proline + 2-oxoglutarate + O2 = [ribosomal protein uS12]-(3S)-3,4-dihydroxy-L-proline + succinate + CO2</text>
        <dbReference type="Rhea" id="RHEA:54160"/>
        <dbReference type="Rhea" id="RHEA-COMP:13817"/>
        <dbReference type="Rhea" id="RHEA-COMP:13818"/>
        <dbReference type="ChEBI" id="CHEBI:15379"/>
        <dbReference type="ChEBI" id="CHEBI:16526"/>
        <dbReference type="ChEBI" id="CHEBI:16810"/>
        <dbReference type="ChEBI" id="CHEBI:30031"/>
        <dbReference type="ChEBI" id="CHEBI:85428"/>
        <dbReference type="ChEBI" id="CHEBI:138052"/>
    </reaction>
</comment>
<dbReference type="Proteomes" id="UP001276659">
    <property type="component" value="Unassembled WGS sequence"/>
</dbReference>
<keyword evidence="7" id="KW-0560">Oxidoreductase</keyword>
<dbReference type="Pfam" id="PF13661">
    <property type="entry name" value="2OG-FeII_Oxy_4"/>
    <property type="match status" value="1"/>
</dbReference>
<evidence type="ECO:0000256" key="12">
    <source>
        <dbReference type="ARBA" id="ARBA00081607"/>
    </source>
</evidence>
<dbReference type="EMBL" id="JASNWA010000007">
    <property type="protein sequence ID" value="KAK3172687.1"/>
    <property type="molecule type" value="Genomic_DNA"/>
</dbReference>
<dbReference type="InterPro" id="IPR019601">
    <property type="entry name" value="Oxoglutarate/Fe-dep_Oase_C"/>
</dbReference>
<protein>
    <recommendedName>
        <fullName evidence="12">uS12 prolyl 3,4-dihydroxylase</fullName>
    </recommendedName>
</protein>
<dbReference type="GO" id="GO:0006449">
    <property type="term" value="P:regulation of translational termination"/>
    <property type="evidence" value="ECO:0007669"/>
    <property type="project" value="TreeGrafter"/>
</dbReference>
<dbReference type="GO" id="GO:0031418">
    <property type="term" value="F:L-ascorbic acid binding"/>
    <property type="evidence" value="ECO:0007669"/>
    <property type="project" value="UniProtKB-KW"/>
</dbReference>
<organism evidence="15 16">
    <name type="scientific">Lepraria neglecta</name>
    <dbReference type="NCBI Taxonomy" id="209136"/>
    <lineage>
        <taxon>Eukaryota</taxon>
        <taxon>Fungi</taxon>
        <taxon>Dikarya</taxon>
        <taxon>Ascomycota</taxon>
        <taxon>Pezizomycotina</taxon>
        <taxon>Lecanoromycetes</taxon>
        <taxon>OSLEUM clade</taxon>
        <taxon>Lecanoromycetidae</taxon>
        <taxon>Lecanorales</taxon>
        <taxon>Lecanorineae</taxon>
        <taxon>Stereocaulaceae</taxon>
        <taxon>Lepraria</taxon>
    </lineage>
</organism>
<dbReference type="SMART" id="SM00702">
    <property type="entry name" value="P4Hc"/>
    <property type="match status" value="1"/>
</dbReference>
<evidence type="ECO:0000256" key="4">
    <source>
        <dbReference type="ARBA" id="ARBA00022723"/>
    </source>
</evidence>
<feature type="compositionally biased region" description="Basic and acidic residues" evidence="13">
    <location>
        <begin position="1"/>
        <end position="15"/>
    </location>
</feature>
<evidence type="ECO:0000256" key="11">
    <source>
        <dbReference type="ARBA" id="ARBA00051966"/>
    </source>
</evidence>
<name>A0AAD9ZAF3_9LECA</name>
<evidence type="ECO:0000313" key="15">
    <source>
        <dbReference type="EMBL" id="KAK3172687.1"/>
    </source>
</evidence>
<dbReference type="GO" id="GO:0010604">
    <property type="term" value="P:positive regulation of macromolecule metabolic process"/>
    <property type="evidence" value="ECO:0007669"/>
    <property type="project" value="UniProtKB-ARBA"/>
</dbReference>
<dbReference type="PANTHER" id="PTHR12117">
    <property type="entry name" value="HISTONE ACETYLTRANSFERASE COMPLEX"/>
    <property type="match status" value="1"/>
</dbReference>
<keyword evidence="9" id="KW-0539">Nucleus</keyword>
<dbReference type="Gene3D" id="3.60.130.20">
    <property type="entry name" value="Oxoglutarate/iron-dependent oxygenase, C-terminal degradation domain"/>
    <property type="match status" value="1"/>
</dbReference>
<feature type="compositionally biased region" description="Basic and acidic residues" evidence="13">
    <location>
        <begin position="508"/>
        <end position="523"/>
    </location>
</feature>
<dbReference type="InterPro" id="IPR043044">
    <property type="entry name" value="TPA1/Ofd1_C"/>
</dbReference>
<evidence type="ECO:0000313" key="16">
    <source>
        <dbReference type="Proteomes" id="UP001276659"/>
    </source>
</evidence>
<comment type="subcellular location">
    <subcellularLocation>
        <location evidence="2">Nucleus</location>
    </subcellularLocation>
</comment>
<comment type="similarity">
    <text evidence="3">Belongs to the TPA1 family.</text>
</comment>
<gene>
    <name evidence="15" type="ORF">OEA41_006011</name>
</gene>
<evidence type="ECO:0000256" key="1">
    <source>
        <dbReference type="ARBA" id="ARBA00001961"/>
    </source>
</evidence>
<dbReference type="AlphaFoldDB" id="A0AAD9ZAF3"/>
<dbReference type="InterPro" id="IPR039558">
    <property type="entry name" value="TPA1/OFD1_N"/>
</dbReference>
<evidence type="ECO:0000256" key="5">
    <source>
        <dbReference type="ARBA" id="ARBA00022896"/>
    </source>
</evidence>
<proteinExistence type="inferred from homology"/>
<feature type="region of interest" description="Disordered" evidence="13">
    <location>
        <begin position="637"/>
        <end position="678"/>
    </location>
</feature>
<dbReference type="GO" id="GO:0005737">
    <property type="term" value="C:cytoplasm"/>
    <property type="evidence" value="ECO:0007669"/>
    <property type="project" value="TreeGrafter"/>
</dbReference>
<feature type="region of interest" description="Disordered" evidence="13">
    <location>
        <begin position="491"/>
        <end position="588"/>
    </location>
</feature>
<dbReference type="PANTHER" id="PTHR12117:SF0">
    <property type="entry name" value="PROLYL 3-HYDROXYLASE OGFOD1"/>
    <property type="match status" value="1"/>
</dbReference>
<keyword evidence="16" id="KW-1185">Reference proteome</keyword>
<evidence type="ECO:0000256" key="6">
    <source>
        <dbReference type="ARBA" id="ARBA00022964"/>
    </source>
</evidence>
<sequence>MKRQAERDDNVEASRKAKRQAVSHEDRFRDGLFDQSVIKDYEKAYAASKPYRHGIIANLISPTLLRDVRSEIQNLSFTPKETDIYKIHQSGDLANLDGLDDSSLKLLPSLLKLRDAMYSSVFREYLSTVTSSGPLSGRKTDMAINVYTPGCHLLCHDDVIGSRRVSYILYLTDPDNPWKQEWGGALRLYPTQTHEEKDGQSTKVPSPDHSVSIPPAFNQLSFFAVQPGESFHDVEEVYEKTVNEDEEKEDGRVRMAISGWYHIPQEGEDGFVDGLEAQLAAKSSLMQLQGNGDKYDLPQANFQVFAPVNLADNGLPTPSSQEDLSLSEEDLTFLLKYIAPTYLTPDILESVSSIFAEECSLCLDTFLSREFVDSVRECIESQEPQTLPAKSADIEKTTSWTVARPPHKQRFLFQQARLPEHESSPLQDLVHDLFSSTAFQKWLSLATGHQITSHNSLLRRFRRGQDYTLATGYEEDSPRIELCLGITPTLGWGDEQVAEPGEATNEDNPTRKEDDTQEDKPTTEDPGVGGYLAYMAGDDDEEAGEGEAGSDHGIEVPLDMSTGARSTKATNPKKAKQDPAIYQASGDDEDDGVLFSMPAGWNRLGLVLRDKGTMRFVKYVSLMAKGDRWDIVGEFGIVDDEDESGDDEPDHSPPAREEDDDDDDNDNDNDDDNDDSSD</sequence>
<feature type="region of interest" description="Disordered" evidence="13">
    <location>
        <begin position="1"/>
        <end position="22"/>
    </location>
</feature>
<keyword evidence="4" id="KW-0479">Metal-binding</keyword>
<dbReference type="GO" id="GO:0005506">
    <property type="term" value="F:iron ion binding"/>
    <property type="evidence" value="ECO:0007669"/>
    <property type="project" value="InterPro"/>
</dbReference>
<keyword evidence="5" id="KW-0847">Vitamin C</keyword>
<evidence type="ECO:0000259" key="14">
    <source>
        <dbReference type="PROSITE" id="PS51471"/>
    </source>
</evidence>
<reference evidence="15" key="1">
    <citation type="submission" date="2022-11" db="EMBL/GenBank/DDBJ databases">
        <title>Chromosomal genome sequence assembly and mating type (MAT) locus characterization of the leprose asexual lichenized fungus Lepraria neglecta (Nyl.) Erichsen.</title>
        <authorList>
            <person name="Allen J.L."/>
            <person name="Pfeffer B."/>
        </authorList>
    </citation>
    <scope>NUCLEOTIDE SEQUENCE</scope>
    <source>
        <strain evidence="15">Allen 5258</strain>
    </source>
</reference>
<comment type="caution">
    <text evidence="15">The sequence shown here is derived from an EMBL/GenBank/DDBJ whole genome shotgun (WGS) entry which is preliminary data.</text>
</comment>
<feature type="compositionally biased region" description="Acidic residues" evidence="13">
    <location>
        <begin position="657"/>
        <end position="678"/>
    </location>
</feature>
<dbReference type="GO" id="GO:0009896">
    <property type="term" value="P:positive regulation of catabolic process"/>
    <property type="evidence" value="ECO:0007669"/>
    <property type="project" value="UniProtKB-ARBA"/>
</dbReference>
<evidence type="ECO:0000256" key="7">
    <source>
        <dbReference type="ARBA" id="ARBA00023002"/>
    </source>
</evidence>
<dbReference type="Pfam" id="PF10637">
    <property type="entry name" value="Ofd1_CTDD"/>
    <property type="match status" value="1"/>
</dbReference>
<dbReference type="Gene3D" id="2.60.120.620">
    <property type="entry name" value="q2cbj1_9rhob like domain"/>
    <property type="match status" value="1"/>
</dbReference>